<dbReference type="InterPro" id="IPR036047">
    <property type="entry name" value="F-box-like_dom_sf"/>
</dbReference>
<proteinExistence type="predicted"/>
<reference evidence="2" key="2">
    <citation type="submission" date="2022-03" db="EMBL/GenBank/DDBJ databases">
        <title>Draft title - Genomic analysis of global carrot germplasm unveils the trajectory of domestication and the origin of high carotenoid orange carrot.</title>
        <authorList>
            <person name="Iorizzo M."/>
            <person name="Ellison S."/>
            <person name="Senalik D."/>
            <person name="Macko-Podgorni A."/>
            <person name="Grzebelus D."/>
            <person name="Bostan H."/>
            <person name="Rolling W."/>
            <person name="Curaba J."/>
            <person name="Simon P."/>
        </authorList>
    </citation>
    <scope>NUCLEOTIDE SEQUENCE</scope>
    <source>
        <tissue evidence="2">Leaf</tissue>
    </source>
</reference>
<dbReference type="PANTHER" id="PTHR32278:SF111">
    <property type="entry name" value="F-BOX PROTEIN PP2-B12-RELATED"/>
    <property type="match status" value="1"/>
</dbReference>
<dbReference type="InterPro" id="IPR001810">
    <property type="entry name" value="F-box_dom"/>
</dbReference>
<evidence type="ECO:0000313" key="2">
    <source>
        <dbReference type="EMBL" id="WOG93497.1"/>
    </source>
</evidence>
<evidence type="ECO:0000259" key="1">
    <source>
        <dbReference type="PROSITE" id="PS50181"/>
    </source>
</evidence>
<dbReference type="PROSITE" id="PS50181">
    <property type="entry name" value="FBOX"/>
    <property type="match status" value="1"/>
</dbReference>
<accession>A0AAF1AUE2</accession>
<dbReference type="CDD" id="cd22162">
    <property type="entry name" value="F-box_AtSKIP3-like"/>
    <property type="match status" value="1"/>
</dbReference>
<name>A0AAF1AUE2_DAUCS</name>
<evidence type="ECO:0000313" key="3">
    <source>
        <dbReference type="Proteomes" id="UP000077755"/>
    </source>
</evidence>
<gene>
    <name evidence="2" type="ORF">DCAR_0312782</name>
</gene>
<dbReference type="SUPFAM" id="SSF81383">
    <property type="entry name" value="F-box domain"/>
    <property type="match status" value="1"/>
</dbReference>
<dbReference type="PANTHER" id="PTHR32278">
    <property type="entry name" value="F-BOX DOMAIN-CONTAINING PROTEIN"/>
    <property type="match status" value="1"/>
</dbReference>
<dbReference type="Pfam" id="PF14299">
    <property type="entry name" value="PP2"/>
    <property type="match status" value="1"/>
</dbReference>
<protein>
    <recommendedName>
        <fullName evidence="1">F-box domain-containing protein</fullName>
    </recommendedName>
</protein>
<dbReference type="Proteomes" id="UP000077755">
    <property type="component" value="Chromosome 3"/>
</dbReference>
<dbReference type="EMBL" id="CP093345">
    <property type="protein sequence ID" value="WOG93497.1"/>
    <property type="molecule type" value="Genomic_DNA"/>
</dbReference>
<dbReference type="AlphaFoldDB" id="A0AAF1AUE2"/>
<organism evidence="2 3">
    <name type="scientific">Daucus carota subsp. sativus</name>
    <name type="common">Carrot</name>
    <dbReference type="NCBI Taxonomy" id="79200"/>
    <lineage>
        <taxon>Eukaryota</taxon>
        <taxon>Viridiplantae</taxon>
        <taxon>Streptophyta</taxon>
        <taxon>Embryophyta</taxon>
        <taxon>Tracheophyta</taxon>
        <taxon>Spermatophyta</taxon>
        <taxon>Magnoliopsida</taxon>
        <taxon>eudicotyledons</taxon>
        <taxon>Gunneridae</taxon>
        <taxon>Pentapetalae</taxon>
        <taxon>asterids</taxon>
        <taxon>campanulids</taxon>
        <taxon>Apiales</taxon>
        <taxon>Apiaceae</taxon>
        <taxon>Apioideae</taxon>
        <taxon>Scandiceae</taxon>
        <taxon>Daucinae</taxon>
        <taxon>Daucus</taxon>
        <taxon>Daucus sect. Daucus</taxon>
    </lineage>
</organism>
<reference evidence="2" key="1">
    <citation type="journal article" date="2016" name="Nat. Genet.">
        <title>A high-quality carrot genome assembly provides new insights into carotenoid accumulation and asterid genome evolution.</title>
        <authorList>
            <person name="Iorizzo M."/>
            <person name="Ellison S."/>
            <person name="Senalik D."/>
            <person name="Zeng P."/>
            <person name="Satapoomin P."/>
            <person name="Huang J."/>
            <person name="Bowman M."/>
            <person name="Iovene M."/>
            <person name="Sanseverino W."/>
            <person name="Cavagnaro P."/>
            <person name="Yildiz M."/>
            <person name="Macko-Podgorni A."/>
            <person name="Moranska E."/>
            <person name="Grzebelus E."/>
            <person name="Grzebelus D."/>
            <person name="Ashrafi H."/>
            <person name="Zheng Z."/>
            <person name="Cheng S."/>
            <person name="Spooner D."/>
            <person name="Van Deynze A."/>
            <person name="Simon P."/>
        </authorList>
    </citation>
    <scope>NUCLEOTIDE SEQUENCE</scope>
    <source>
        <tissue evidence="2">Leaf</tissue>
    </source>
</reference>
<dbReference type="InterPro" id="IPR025886">
    <property type="entry name" value="PP2-like"/>
</dbReference>
<feature type="domain" description="F-box" evidence="1">
    <location>
        <begin position="1"/>
        <end position="42"/>
    </location>
</feature>
<sequence length="295" mass="33597">MLPEGCLAHSISYTTPVDACRLRLVASSVRVIADSDAVWERFLPSDYQQLISRAVPDDQGLLHYMLASASKKEFYIFLCDQPLVIDNGALSFSLDKPTAKKCFMIAASELQITWGDSPLYWSWKSDPESRFTKVIELMDVCWFEICGKIDTSLLSPDTAYTTFLVYKASGDLSGFKDQPIEISVGISGEDSMNRIVYLDHSVEVQRGTTTLPRRRGLFHRFRAKQQRPQAAVSQVAENRYPVIRKDGWLEVELAEYYNKDLENTELEISLREVKKLNWKRGLVIQGIEIRPKVVT</sequence>
<keyword evidence="3" id="KW-1185">Reference proteome</keyword>